<protein>
    <submittedName>
        <fullName evidence="1">Uncharacterized protein</fullName>
    </submittedName>
</protein>
<reference evidence="1 2" key="1">
    <citation type="submission" date="2021-03" db="EMBL/GenBank/DDBJ databases">
        <title>Flavobacterium kribbensis sp. nov, an endophytic bacteria, isolated from soybean.</title>
        <authorList>
            <person name="Lee J."/>
            <person name="Seo J."/>
        </authorList>
    </citation>
    <scope>NUCLEOTIDE SEQUENCE [LARGE SCALE GENOMIC DNA]</scope>
    <source>
        <strain evidence="1 2">BB8</strain>
    </source>
</reference>
<gene>
    <name evidence="1" type="ORF">J0383_04840</name>
</gene>
<keyword evidence="2" id="KW-1185">Reference proteome</keyword>
<name>A0ABX7QID1_9FLAO</name>
<organism evidence="1 2">
    <name type="scientific">Flavobacterium endoglycinae</name>
    <dbReference type="NCBI Taxonomy" id="2816357"/>
    <lineage>
        <taxon>Bacteria</taxon>
        <taxon>Pseudomonadati</taxon>
        <taxon>Bacteroidota</taxon>
        <taxon>Flavobacteriia</taxon>
        <taxon>Flavobacteriales</taxon>
        <taxon>Flavobacteriaceae</taxon>
        <taxon>Flavobacterium</taxon>
    </lineage>
</organism>
<accession>A0ABX7QID1</accession>
<evidence type="ECO:0000313" key="2">
    <source>
        <dbReference type="Proteomes" id="UP000663440"/>
    </source>
</evidence>
<dbReference type="Proteomes" id="UP000663440">
    <property type="component" value="Chromosome"/>
</dbReference>
<dbReference type="RefSeq" id="WP_207297313.1">
    <property type="nucleotide sequence ID" value="NZ_CP071448.1"/>
</dbReference>
<sequence>MIKYPTSFRKEQLLFYLLLYSLLHSYRSVAQSNSPDLLRQFYKTISFGEKIDFGNIDESVTWTVSNSQNNIYATLRGKEINNYTFEQTGDYDINFQENKKHDESCHHPSFQERFKVKVTPVKMSFNFSKINFSEKILRGRNYSDLIISVPVKISSKDNSIKLIPSPELTIAGLGVSLTAEPLDKQIVMGSETQILKYRVSGVVNQETYLMFDFYDFNNQVQTYNLPQLIK</sequence>
<proteinExistence type="predicted"/>
<dbReference type="EMBL" id="CP071448">
    <property type="protein sequence ID" value="QSW90146.1"/>
    <property type="molecule type" value="Genomic_DNA"/>
</dbReference>
<evidence type="ECO:0000313" key="1">
    <source>
        <dbReference type="EMBL" id="QSW90146.1"/>
    </source>
</evidence>